<dbReference type="Proteomes" id="UP001497444">
    <property type="component" value="Chromosome 7"/>
</dbReference>
<feature type="compositionally biased region" description="Basic and acidic residues" evidence="1">
    <location>
        <begin position="207"/>
        <end position="218"/>
    </location>
</feature>
<proteinExistence type="predicted"/>
<evidence type="ECO:0000313" key="3">
    <source>
        <dbReference type="Proteomes" id="UP001497444"/>
    </source>
</evidence>
<dbReference type="EMBL" id="OZ020102">
    <property type="protein sequence ID" value="CAK9275716.1"/>
    <property type="molecule type" value="Genomic_DNA"/>
</dbReference>
<feature type="compositionally biased region" description="Low complexity" evidence="1">
    <location>
        <begin position="449"/>
        <end position="459"/>
    </location>
</feature>
<feature type="region of interest" description="Disordered" evidence="1">
    <location>
        <begin position="389"/>
        <end position="424"/>
    </location>
</feature>
<accession>A0ABP0XBG7</accession>
<protein>
    <submittedName>
        <fullName evidence="2">Uncharacterized protein</fullName>
    </submittedName>
</protein>
<name>A0ABP0XBG7_9BRYO</name>
<feature type="compositionally biased region" description="Low complexity" evidence="1">
    <location>
        <begin position="256"/>
        <end position="265"/>
    </location>
</feature>
<feature type="compositionally biased region" description="Basic residues" evidence="1">
    <location>
        <begin position="273"/>
        <end position="283"/>
    </location>
</feature>
<feature type="region of interest" description="Disordered" evidence="1">
    <location>
        <begin position="248"/>
        <end position="292"/>
    </location>
</feature>
<evidence type="ECO:0000313" key="2">
    <source>
        <dbReference type="EMBL" id="CAK9275716.1"/>
    </source>
</evidence>
<gene>
    <name evidence="2" type="ORF">CSSPJE1EN1_LOCUS21194</name>
</gene>
<feature type="region of interest" description="Disordered" evidence="1">
    <location>
        <begin position="195"/>
        <end position="233"/>
    </location>
</feature>
<keyword evidence="3" id="KW-1185">Reference proteome</keyword>
<organism evidence="2 3">
    <name type="scientific">Sphagnum jensenii</name>
    <dbReference type="NCBI Taxonomy" id="128206"/>
    <lineage>
        <taxon>Eukaryota</taxon>
        <taxon>Viridiplantae</taxon>
        <taxon>Streptophyta</taxon>
        <taxon>Embryophyta</taxon>
        <taxon>Bryophyta</taxon>
        <taxon>Sphagnophytina</taxon>
        <taxon>Sphagnopsida</taxon>
        <taxon>Sphagnales</taxon>
        <taxon>Sphagnaceae</taxon>
        <taxon>Sphagnum</taxon>
    </lineage>
</organism>
<feature type="region of interest" description="Disordered" evidence="1">
    <location>
        <begin position="438"/>
        <end position="466"/>
    </location>
</feature>
<sequence length="661" mass="70893">MRRKKKFGSSWAALKKQVQQCSCMGTATFEDTEDTTQVSTTGQSRLDAQASAMASSSSQCARQCSTYNSIFEYVDEEQLQEDRDAVCKVLPLKLHRHRSLAEELELPNASPDLRLLCNVAPGAAAAPCPAASGLQHSGAAAFKHVHRSSGAPAAVRKQLGFIAARAAGSELADCCDTTAVGRSHGCRGVAVGKLSESVARRRSRGHAKLEKSEARGGEECATGSRTDSSSSSQAGRLIFRSWVGKDLELQQQQQPSSTRTASTRMSRTEYPRTARRIPRKLHPARPPARVSAGMKHAGWNASTRSAQDCQALIRDKERALMKRERALKYAHSIRRYYNCSRHGSAARRKLGLGAAAGEQLWPISKEAARTPDKPGWVWSWLERAARMGGVTNHGPHRGDNRVFDNDSSYSRDVPAGSRSQSSVQSTIAMCTTGAADSRAAAGPESLRHSWTATTSSSASELDLQSPGSMSKFKYSRLYSTRRLAFWKKQVFAGALQMNCKQDYYDKSVEKDMNLAAVEDESVGSCAAAATTPPVAAAARRRAPPSSSAAAASKYKLCSHFSTSGGHGAQTRVPKSSSQCAAAAAAAVAATQLKLLKSSPKMSGRRRADWNHIAAPPAALATTTTTRAAGDGGDVVVEDDDDVDSVASTATSLRKKKFRKPV</sequence>
<reference evidence="2" key="1">
    <citation type="submission" date="2024-02" db="EMBL/GenBank/DDBJ databases">
        <authorList>
            <consortium name="ELIXIR-Norway"/>
            <consortium name="Elixir Norway"/>
        </authorList>
    </citation>
    <scope>NUCLEOTIDE SEQUENCE</scope>
</reference>
<evidence type="ECO:0000256" key="1">
    <source>
        <dbReference type="SAM" id="MobiDB-lite"/>
    </source>
</evidence>